<evidence type="ECO:0000256" key="6">
    <source>
        <dbReference type="ARBA" id="ARBA00022723"/>
    </source>
</evidence>
<dbReference type="EMBL" id="FUYA01000004">
    <property type="protein sequence ID" value="SKA71714.1"/>
    <property type="molecule type" value="Genomic_DNA"/>
</dbReference>
<dbReference type="InterPro" id="IPR027417">
    <property type="entry name" value="P-loop_NTPase"/>
</dbReference>
<dbReference type="RefSeq" id="WP_234985073.1">
    <property type="nucleotide sequence ID" value="NZ_FUYA01000004.1"/>
</dbReference>
<dbReference type="STRING" id="1121442.SAMN02745702_01540"/>
<reference evidence="11 12" key="1">
    <citation type="submission" date="2017-02" db="EMBL/GenBank/DDBJ databases">
        <authorList>
            <person name="Peterson S.W."/>
        </authorList>
    </citation>
    <scope>NUCLEOTIDE SEQUENCE [LARGE SCALE GENOMIC DNA]</scope>
    <source>
        <strain evidence="11 12">DSM 18034</strain>
    </source>
</reference>
<keyword evidence="4" id="KW-0963">Cytoplasm</keyword>
<evidence type="ECO:0000256" key="8">
    <source>
        <dbReference type="ARBA" id="ARBA00022840"/>
    </source>
</evidence>
<evidence type="ECO:0000313" key="12">
    <source>
        <dbReference type="Proteomes" id="UP000189733"/>
    </source>
</evidence>
<keyword evidence="5" id="KW-0819">tRNA processing</keyword>
<keyword evidence="6" id="KW-0479">Metal-binding</keyword>
<dbReference type="Pfam" id="PF02367">
    <property type="entry name" value="TsaE"/>
    <property type="match status" value="1"/>
</dbReference>
<keyword evidence="7" id="KW-0547">Nucleotide-binding</keyword>
<evidence type="ECO:0000256" key="3">
    <source>
        <dbReference type="ARBA" id="ARBA00019010"/>
    </source>
</evidence>
<keyword evidence="12" id="KW-1185">Reference proteome</keyword>
<proteinExistence type="inferred from homology"/>
<protein>
    <recommendedName>
        <fullName evidence="3">tRNA threonylcarbamoyladenosine biosynthesis protein TsaE</fullName>
    </recommendedName>
    <alternativeName>
        <fullName evidence="10">t(6)A37 threonylcarbamoyladenosine biosynthesis protein TsaE</fullName>
    </alternativeName>
</protein>
<evidence type="ECO:0000256" key="1">
    <source>
        <dbReference type="ARBA" id="ARBA00004496"/>
    </source>
</evidence>
<organism evidence="11 12">
    <name type="scientific">Desulfobaculum bizertense DSM 18034</name>
    <dbReference type="NCBI Taxonomy" id="1121442"/>
    <lineage>
        <taxon>Bacteria</taxon>
        <taxon>Pseudomonadati</taxon>
        <taxon>Thermodesulfobacteriota</taxon>
        <taxon>Desulfovibrionia</taxon>
        <taxon>Desulfovibrionales</taxon>
        <taxon>Desulfovibrionaceae</taxon>
        <taxon>Desulfobaculum</taxon>
    </lineage>
</organism>
<evidence type="ECO:0000256" key="5">
    <source>
        <dbReference type="ARBA" id="ARBA00022694"/>
    </source>
</evidence>
<evidence type="ECO:0000256" key="10">
    <source>
        <dbReference type="ARBA" id="ARBA00032441"/>
    </source>
</evidence>
<evidence type="ECO:0000256" key="7">
    <source>
        <dbReference type="ARBA" id="ARBA00022741"/>
    </source>
</evidence>
<comment type="subcellular location">
    <subcellularLocation>
        <location evidence="1">Cytoplasm</location>
    </subcellularLocation>
</comment>
<evidence type="ECO:0000256" key="9">
    <source>
        <dbReference type="ARBA" id="ARBA00022842"/>
    </source>
</evidence>
<dbReference type="GO" id="GO:0005524">
    <property type="term" value="F:ATP binding"/>
    <property type="evidence" value="ECO:0007669"/>
    <property type="project" value="UniProtKB-KW"/>
</dbReference>
<dbReference type="NCBIfam" id="TIGR00150">
    <property type="entry name" value="T6A_YjeE"/>
    <property type="match status" value="1"/>
</dbReference>
<keyword evidence="8" id="KW-0067">ATP-binding</keyword>
<dbReference type="PANTHER" id="PTHR33540">
    <property type="entry name" value="TRNA THREONYLCARBAMOYLADENOSINE BIOSYNTHESIS PROTEIN TSAE"/>
    <property type="match status" value="1"/>
</dbReference>
<name>A0A1T4W336_9BACT</name>
<dbReference type="GO" id="GO:0002949">
    <property type="term" value="P:tRNA threonylcarbamoyladenosine modification"/>
    <property type="evidence" value="ECO:0007669"/>
    <property type="project" value="InterPro"/>
</dbReference>
<dbReference type="Proteomes" id="UP000189733">
    <property type="component" value="Unassembled WGS sequence"/>
</dbReference>
<sequence length="167" mass="18742">MRHSSVKELRLHLEDENATLALGQRLAQAIALQGKGINLLLEGNLGAGKTTLVRGLVTALPGGDEARVSSPSFNIMNLYPTTPETAHFDLYRLEYQEPDESLLEFLNDDETLVVVEWVQFLDKEFWPEDSIHFVWDHCDNGRDLRLIIAGDDALSVYEAAFPQSETD</sequence>
<dbReference type="Gene3D" id="3.40.50.300">
    <property type="entry name" value="P-loop containing nucleotide triphosphate hydrolases"/>
    <property type="match status" value="1"/>
</dbReference>
<dbReference type="GO" id="GO:0005737">
    <property type="term" value="C:cytoplasm"/>
    <property type="evidence" value="ECO:0007669"/>
    <property type="project" value="UniProtKB-SubCell"/>
</dbReference>
<comment type="similarity">
    <text evidence="2">Belongs to the TsaE family.</text>
</comment>
<evidence type="ECO:0000256" key="2">
    <source>
        <dbReference type="ARBA" id="ARBA00007599"/>
    </source>
</evidence>
<dbReference type="SUPFAM" id="SSF52540">
    <property type="entry name" value="P-loop containing nucleoside triphosphate hydrolases"/>
    <property type="match status" value="1"/>
</dbReference>
<keyword evidence="9" id="KW-0460">Magnesium</keyword>
<accession>A0A1T4W336</accession>
<gene>
    <name evidence="11" type="ORF">SAMN02745702_01540</name>
</gene>
<dbReference type="GO" id="GO:0046872">
    <property type="term" value="F:metal ion binding"/>
    <property type="evidence" value="ECO:0007669"/>
    <property type="project" value="UniProtKB-KW"/>
</dbReference>
<dbReference type="AlphaFoldDB" id="A0A1T4W336"/>
<dbReference type="PANTHER" id="PTHR33540:SF2">
    <property type="entry name" value="TRNA THREONYLCARBAMOYLADENOSINE BIOSYNTHESIS PROTEIN TSAE"/>
    <property type="match status" value="1"/>
</dbReference>
<evidence type="ECO:0000256" key="4">
    <source>
        <dbReference type="ARBA" id="ARBA00022490"/>
    </source>
</evidence>
<evidence type="ECO:0000313" key="11">
    <source>
        <dbReference type="EMBL" id="SKA71714.1"/>
    </source>
</evidence>
<dbReference type="InterPro" id="IPR003442">
    <property type="entry name" value="T6A_TsaE"/>
</dbReference>